<dbReference type="GO" id="GO:0004114">
    <property type="term" value="F:3',5'-cyclic-nucleotide phosphodiesterase activity"/>
    <property type="evidence" value="ECO:0007669"/>
    <property type="project" value="InterPro"/>
</dbReference>
<dbReference type="Pfam" id="PF00233">
    <property type="entry name" value="PDEase_I"/>
    <property type="match status" value="1"/>
</dbReference>
<dbReference type="GO" id="GO:0035556">
    <property type="term" value="P:intracellular signal transduction"/>
    <property type="evidence" value="ECO:0007669"/>
    <property type="project" value="InterPro"/>
</dbReference>
<keyword evidence="8 18" id="KW-0472">Membrane</keyword>
<evidence type="ECO:0000256" key="3">
    <source>
        <dbReference type="ARBA" id="ARBA00022692"/>
    </source>
</evidence>
<dbReference type="OrthoDB" id="1890790at2759"/>
<dbReference type="PROSITE" id="PS51845">
    <property type="entry name" value="PDEASE_I_2"/>
    <property type="match status" value="1"/>
</dbReference>
<dbReference type="InterPro" id="IPR001828">
    <property type="entry name" value="ANF_lig-bd_rcpt"/>
</dbReference>
<dbReference type="PROSITE" id="PS50011">
    <property type="entry name" value="PROTEIN_KINASE_DOM"/>
    <property type="match status" value="1"/>
</dbReference>
<dbReference type="SMART" id="SM00044">
    <property type="entry name" value="CYCc"/>
    <property type="match status" value="1"/>
</dbReference>
<evidence type="ECO:0000313" key="23">
    <source>
        <dbReference type="Proteomes" id="UP000549394"/>
    </source>
</evidence>
<keyword evidence="6 18" id="KW-1133">Transmembrane helix</keyword>
<dbReference type="PROSITE" id="PS00452">
    <property type="entry name" value="GUANYLATE_CYCLASE_1"/>
    <property type="match status" value="1"/>
</dbReference>
<evidence type="ECO:0000256" key="12">
    <source>
        <dbReference type="ARBA" id="ARBA00023293"/>
    </source>
</evidence>
<keyword evidence="7" id="KW-0342">GTP-binding</keyword>
<dbReference type="CDD" id="cd00077">
    <property type="entry name" value="HDc"/>
    <property type="match status" value="1"/>
</dbReference>
<keyword evidence="9" id="KW-0675">Receptor</keyword>
<dbReference type="InterPro" id="IPR023174">
    <property type="entry name" value="PDEase_CS"/>
</dbReference>
<feature type="compositionally biased region" description="Low complexity" evidence="17">
    <location>
        <begin position="176"/>
        <end position="188"/>
    </location>
</feature>
<name>A0A7I8V5Y2_9ANNE</name>
<evidence type="ECO:0000256" key="11">
    <source>
        <dbReference type="ARBA" id="ARBA00023239"/>
    </source>
</evidence>
<comment type="cofactor">
    <cofactor evidence="15">
        <name>a divalent metal cation</name>
        <dbReference type="ChEBI" id="CHEBI:60240"/>
    </cofactor>
    <text evidence="15">Binds 2 divalent metal cations per subunit. Site 1 may preferentially bind zinc ions, while site 2 has a preference for magnesium and/or manganese ions.</text>
</comment>
<evidence type="ECO:0000259" key="20">
    <source>
        <dbReference type="PROSITE" id="PS50125"/>
    </source>
</evidence>
<dbReference type="Gene3D" id="1.10.1300.10">
    <property type="entry name" value="3'5'-cyclic nucleotide phosphodiesterase, catalytic domain"/>
    <property type="match status" value="1"/>
</dbReference>
<dbReference type="CDD" id="cd07302">
    <property type="entry name" value="CHD"/>
    <property type="match status" value="1"/>
</dbReference>
<dbReference type="SMART" id="SM00471">
    <property type="entry name" value="HDc"/>
    <property type="match status" value="1"/>
</dbReference>
<dbReference type="PROSITE" id="PS00126">
    <property type="entry name" value="PDEASE_I_1"/>
    <property type="match status" value="1"/>
</dbReference>
<dbReference type="EMBL" id="CAJFCJ010000001">
    <property type="protein sequence ID" value="CAD5110654.1"/>
    <property type="molecule type" value="Genomic_DNA"/>
</dbReference>
<feature type="domain" description="Guanylate cyclase" evidence="20">
    <location>
        <begin position="1413"/>
        <end position="1544"/>
    </location>
</feature>
<dbReference type="GO" id="GO:0004672">
    <property type="term" value="F:protein kinase activity"/>
    <property type="evidence" value="ECO:0007669"/>
    <property type="project" value="InterPro"/>
</dbReference>
<dbReference type="InterPro" id="IPR036971">
    <property type="entry name" value="PDEase_catalytic_dom_sf"/>
</dbReference>
<keyword evidence="15" id="KW-0378">Hydrolase</keyword>
<keyword evidence="16" id="KW-0175">Coiled coil</keyword>
<gene>
    <name evidence="22" type="ORF">DGYR_LOCUS30</name>
</gene>
<feature type="region of interest" description="Disordered" evidence="17">
    <location>
        <begin position="552"/>
        <end position="577"/>
    </location>
</feature>
<sequence>MLADTTLPPNVVSGLKAISSLLKPADNLANSSLQRPRNFHNLVNLNDVGSECDQDLPYTGERPSSLPKQRLRRSLPQSIMRRMSSSTWTTTTSATGMPTLEAEPCRTRSASIRNIGHDSTPVVTPLQSNSPSPSSPNSAISLVIPKTRSHSLMSVSRKSSRRDTTQPLYRRLNITSDYESSESPGSSDQSDHAAQTTTVGTSVAVQEDEDEDVLLAFDVAECEREPILQSHRICEWDYPIFEMADLFSDTILSRMAYRIFSETGLMETFKIPIEEFLNYFHTLELGYQDKPYHNRIHASDVLHAVYYLTTQHIPGFVQIESNSTGENTQRMNLANTEESYGIMGNNFAPLELMALYTAAAMHDYDHPGRTNAFLVATYDEKAVLYNDRSVLENYHAAAAWKLLMSRPDFNWLRGLDKAEFRRFRFLVVEAILATDLKRHFEIIAEFNSKVNDDDAPGFDWHSETDRVMISNMLIKIADINGPCKSEYLHKRWTKNITQEFYEQGDEESQLGMVISPFMDRKNPQLAKLQESFINHLVAPLCNALGKAGLLPGSWDENESDENDEREEQNEKNSKETASSKNFKLGLICPKIHSRVGFGVTASAATDAVRDIQRKGLLVNHTLTILYRNDLCNPVNGSGQTVAYFEEDLVDVLIGSPCSASALGVGYLASFYDIPMFSHGATDPALSNKNIFKTLIRVSPTFNKMGAAIVELVRYFGWKQVVMISRLREGNSLVFCDYASRSVEEKFRQHRLIISDWIKVEGSLTNSEIHEILTRIKLRGRIIVLCIEETDEVNFLRLARRNGMTKPNYVYFTLKHMPPENYEKPWQPATDREVIQAYEAVLMIMVASFVGSDLMAFRKELPYRMLEAPWFYNQTLEEGKIGSVYSLLLYDTIWAYALTLDLALNKSLKYRSGKVMFSLATKIIFNSLTGAVTFDENGDRHPNYWLWRMNENQTKMELWTEVRMINPENERINFEMPALWGTSDGKPPPDVPVCGFLNELCPDDLSSRTYAIIGGICALVLLIIMTVSLILAWKKRRAEEQIKSMLWKIDIDQIEWIRSNKSKSKLSLKSVRSLTDMDQTEHVGIELINSGHNIAYHRGTLVSAEVIKISTSCALNRGELVELNQLRQLQHENVVHFLGASLEAPTAVILTAHCSRGSLQDILGNDQINIDWMFKVSLMTDLANGLHYIHTSPLINHGGLQTDCCVVDNRWVLKVGNIGLRFIRRFNISDLQLSKDKLWQAPEILRSIQTLQSGTQKGDIYSLSLILFEILFRETPFVSLGLSPKDIIEKVASTNLETPFRPVIPKTTSIDERAIVLMEKCWSEHLDQRPSIAEIRRCLRELNKGKKFNMMDNMLNMMEKYANNLEEIVESRTQELSDEKKKSETLLYRMLPVSVAERLKIGKTVDPETFDSVTIFFSDIVGFTKLSSESTPLQVVAFLNDLYTLFDDIISKHQVYKVETIGDAYMLVSGLPERNGNMHIVYIADTALDLLSAVTTQFKVRHKENYQLKLRIGLHTGPCVAGVVGLTMPRYCLFGDTVNMASRMESNGLALRIHLSQDSKKALSEADLRFKLEERGEMEIKGKGLQKTFWLVGKEGCNLKLPEF</sequence>
<dbReference type="Gene3D" id="3.40.50.2300">
    <property type="match status" value="2"/>
</dbReference>
<dbReference type="PRINTS" id="PR00248">
    <property type="entry name" value="GPCRMGR"/>
</dbReference>
<dbReference type="GO" id="GO:0004930">
    <property type="term" value="F:G protein-coupled receptor activity"/>
    <property type="evidence" value="ECO:0007669"/>
    <property type="project" value="InterPro"/>
</dbReference>
<dbReference type="EC" id="3.1.4.-" evidence="15"/>
<keyword evidence="5" id="KW-0547">Nucleotide-binding</keyword>
<dbReference type="GO" id="GO:0005525">
    <property type="term" value="F:GTP binding"/>
    <property type="evidence" value="ECO:0007669"/>
    <property type="project" value="UniProtKB-KW"/>
</dbReference>
<feature type="transmembrane region" description="Helical" evidence="18">
    <location>
        <begin position="1009"/>
        <end position="1032"/>
    </location>
</feature>
<dbReference type="SUPFAM" id="SSF55073">
    <property type="entry name" value="Nucleotide cyclase"/>
    <property type="match status" value="1"/>
</dbReference>
<feature type="domain" description="PDEase" evidence="21">
    <location>
        <begin position="207"/>
        <end position="580"/>
    </location>
</feature>
<dbReference type="GO" id="GO:0004016">
    <property type="term" value="F:adenylate cyclase activity"/>
    <property type="evidence" value="ECO:0007669"/>
    <property type="project" value="TreeGrafter"/>
</dbReference>
<dbReference type="GO" id="GO:0004383">
    <property type="term" value="F:guanylate cyclase activity"/>
    <property type="evidence" value="ECO:0007669"/>
    <property type="project" value="UniProtKB-EC"/>
</dbReference>
<dbReference type="Pfam" id="PF07714">
    <property type="entry name" value="PK_Tyr_Ser-Thr"/>
    <property type="match status" value="1"/>
</dbReference>
<dbReference type="GO" id="GO:0005524">
    <property type="term" value="F:ATP binding"/>
    <property type="evidence" value="ECO:0007669"/>
    <property type="project" value="InterPro"/>
</dbReference>
<feature type="domain" description="Protein kinase" evidence="19">
    <location>
        <begin position="1056"/>
        <end position="1341"/>
    </location>
</feature>
<dbReference type="GO" id="GO:0007168">
    <property type="term" value="P:receptor guanylyl cyclase signaling pathway"/>
    <property type="evidence" value="ECO:0007669"/>
    <property type="project" value="TreeGrafter"/>
</dbReference>
<dbReference type="Pfam" id="PF01094">
    <property type="entry name" value="ANF_receptor"/>
    <property type="match status" value="1"/>
</dbReference>
<evidence type="ECO:0000313" key="22">
    <source>
        <dbReference type="EMBL" id="CAD5110654.1"/>
    </source>
</evidence>
<evidence type="ECO:0000256" key="18">
    <source>
        <dbReference type="SAM" id="Phobius"/>
    </source>
</evidence>
<dbReference type="InterPro" id="IPR000337">
    <property type="entry name" value="GPCR_3"/>
</dbReference>
<dbReference type="InterPro" id="IPR028082">
    <property type="entry name" value="Peripla_BP_I"/>
</dbReference>
<dbReference type="InterPro" id="IPR011009">
    <property type="entry name" value="Kinase-like_dom_sf"/>
</dbReference>
<dbReference type="InterPro" id="IPR050401">
    <property type="entry name" value="Cyclic_nucleotide_synthase"/>
</dbReference>
<dbReference type="InterPro" id="IPR018297">
    <property type="entry name" value="A/G_cyclase_CS"/>
</dbReference>
<dbReference type="GO" id="GO:0001653">
    <property type="term" value="F:peptide receptor activity"/>
    <property type="evidence" value="ECO:0007669"/>
    <property type="project" value="TreeGrafter"/>
</dbReference>
<feature type="compositionally biased region" description="Low complexity" evidence="17">
    <location>
        <begin position="128"/>
        <end position="138"/>
    </location>
</feature>
<keyword evidence="12 14" id="KW-0141">cGMP biosynthesis</keyword>
<keyword evidence="11 13" id="KW-0456">Lyase</keyword>
<dbReference type="GO" id="GO:0005886">
    <property type="term" value="C:plasma membrane"/>
    <property type="evidence" value="ECO:0007669"/>
    <property type="project" value="TreeGrafter"/>
</dbReference>
<evidence type="ECO:0000259" key="21">
    <source>
        <dbReference type="PROSITE" id="PS51845"/>
    </source>
</evidence>
<dbReference type="EC" id="4.6.1.2" evidence="14"/>
<evidence type="ECO:0000256" key="1">
    <source>
        <dbReference type="ARBA" id="ARBA00004141"/>
    </source>
</evidence>
<dbReference type="InterPro" id="IPR002073">
    <property type="entry name" value="PDEase_catalytic_dom"/>
</dbReference>
<evidence type="ECO:0000256" key="6">
    <source>
        <dbReference type="ARBA" id="ARBA00022989"/>
    </source>
</evidence>
<evidence type="ECO:0000256" key="8">
    <source>
        <dbReference type="ARBA" id="ARBA00023136"/>
    </source>
</evidence>
<dbReference type="PANTHER" id="PTHR11920">
    <property type="entry name" value="GUANYLYL CYCLASE"/>
    <property type="match status" value="1"/>
</dbReference>
<evidence type="ECO:0000256" key="9">
    <source>
        <dbReference type="ARBA" id="ARBA00023170"/>
    </source>
</evidence>
<proteinExistence type="inferred from homology"/>
<accession>A0A7I8V5Y2</accession>
<evidence type="ECO:0000256" key="15">
    <source>
        <dbReference type="RuleBase" id="RU363067"/>
    </source>
</evidence>
<dbReference type="PANTHER" id="PTHR11920:SF501">
    <property type="entry name" value="GUANYLATE CYCLASE 32E"/>
    <property type="match status" value="1"/>
</dbReference>
<dbReference type="InterPro" id="IPR029787">
    <property type="entry name" value="Nucleotide_cyclase"/>
</dbReference>
<evidence type="ECO:0000256" key="5">
    <source>
        <dbReference type="ARBA" id="ARBA00022741"/>
    </source>
</evidence>
<evidence type="ECO:0000256" key="2">
    <source>
        <dbReference type="ARBA" id="ARBA00004479"/>
    </source>
</evidence>
<feature type="compositionally biased region" description="Low complexity" evidence="17">
    <location>
        <begin position="84"/>
        <end position="95"/>
    </location>
</feature>
<reference evidence="22 23" key="1">
    <citation type="submission" date="2020-08" db="EMBL/GenBank/DDBJ databases">
        <authorList>
            <person name="Hejnol A."/>
        </authorList>
    </citation>
    <scope>NUCLEOTIDE SEQUENCE [LARGE SCALE GENOMIC DNA]</scope>
</reference>
<feature type="coiled-coil region" evidence="16">
    <location>
        <begin position="1350"/>
        <end position="1381"/>
    </location>
</feature>
<comment type="similarity">
    <text evidence="15">Belongs to the cyclic nucleotide phosphodiesterase family.</text>
</comment>
<dbReference type="Pfam" id="PF00211">
    <property type="entry name" value="Guanylate_cyc"/>
    <property type="match status" value="1"/>
</dbReference>
<dbReference type="InterPro" id="IPR001245">
    <property type="entry name" value="Ser-Thr/Tyr_kinase_cat_dom"/>
</dbReference>
<organism evidence="22 23">
    <name type="scientific">Dimorphilus gyrociliatus</name>
    <dbReference type="NCBI Taxonomy" id="2664684"/>
    <lineage>
        <taxon>Eukaryota</taxon>
        <taxon>Metazoa</taxon>
        <taxon>Spiralia</taxon>
        <taxon>Lophotrochozoa</taxon>
        <taxon>Annelida</taxon>
        <taxon>Polychaeta</taxon>
        <taxon>Polychaeta incertae sedis</taxon>
        <taxon>Dinophilidae</taxon>
        <taxon>Dimorphilus</taxon>
    </lineage>
</organism>
<evidence type="ECO:0000256" key="4">
    <source>
        <dbReference type="ARBA" id="ARBA00022729"/>
    </source>
</evidence>
<dbReference type="InterPro" id="IPR003607">
    <property type="entry name" value="HD/PDEase_dom"/>
</dbReference>
<dbReference type="InterPro" id="IPR001054">
    <property type="entry name" value="A/G_cyclase"/>
</dbReference>
<comment type="subcellular location">
    <subcellularLocation>
        <location evidence="1">Membrane</location>
        <topology evidence="1">Multi-pass membrane protein</topology>
    </subcellularLocation>
    <subcellularLocation>
        <location evidence="2">Membrane</location>
        <topology evidence="2">Single-pass type I membrane protein</topology>
    </subcellularLocation>
</comment>
<keyword evidence="4" id="KW-0732">Signal</keyword>
<comment type="similarity">
    <text evidence="13">Belongs to the adenylyl cyclase class-4/guanylyl cyclase family.</text>
</comment>
<evidence type="ECO:0000256" key="14">
    <source>
        <dbReference type="RuleBase" id="RU003431"/>
    </source>
</evidence>
<protein>
    <recommendedName>
        <fullName evidence="14 15">Multifunctional fusion protein</fullName>
    </recommendedName>
    <domain>
        <recommendedName>
            <fullName evidence="14">Guanylate cyclase</fullName>
            <ecNumber evidence="14">4.6.1.2</ecNumber>
        </recommendedName>
    </domain>
    <domain>
        <recommendedName>
            <fullName evidence="15">Phosphodiesterase</fullName>
            <ecNumber evidence="15">3.1.4.-</ecNumber>
        </recommendedName>
    </domain>
</protein>
<evidence type="ECO:0000256" key="10">
    <source>
        <dbReference type="ARBA" id="ARBA00023180"/>
    </source>
</evidence>
<evidence type="ECO:0000256" key="13">
    <source>
        <dbReference type="RuleBase" id="RU000405"/>
    </source>
</evidence>
<dbReference type="FunFam" id="3.30.70.1230:FF:000004">
    <property type="entry name" value="Guanylate cyclase"/>
    <property type="match status" value="1"/>
</dbReference>
<feature type="compositionally biased region" description="Polar residues" evidence="17">
    <location>
        <begin position="192"/>
        <end position="204"/>
    </location>
</feature>
<keyword evidence="3 18" id="KW-0812">Transmembrane</keyword>
<keyword evidence="15" id="KW-0479">Metal-binding</keyword>
<keyword evidence="23" id="KW-1185">Reference proteome</keyword>
<dbReference type="Gene3D" id="1.10.510.10">
    <property type="entry name" value="Transferase(Phosphotransferase) domain 1"/>
    <property type="match status" value="1"/>
</dbReference>
<dbReference type="SUPFAM" id="SSF53822">
    <property type="entry name" value="Periplasmic binding protein-like I"/>
    <property type="match status" value="1"/>
</dbReference>
<dbReference type="SUPFAM" id="SSF109604">
    <property type="entry name" value="HD-domain/PDEase-like"/>
    <property type="match status" value="1"/>
</dbReference>
<dbReference type="PROSITE" id="PS50125">
    <property type="entry name" value="GUANYLATE_CYCLASE_2"/>
    <property type="match status" value="1"/>
</dbReference>
<dbReference type="Gene3D" id="3.30.70.1230">
    <property type="entry name" value="Nucleotide cyclase"/>
    <property type="match status" value="1"/>
</dbReference>
<feature type="region of interest" description="Disordered" evidence="17">
    <location>
        <begin position="55"/>
        <end position="205"/>
    </location>
</feature>
<evidence type="ECO:0000256" key="17">
    <source>
        <dbReference type="SAM" id="MobiDB-lite"/>
    </source>
</evidence>
<evidence type="ECO:0000259" key="19">
    <source>
        <dbReference type="PROSITE" id="PS50011"/>
    </source>
</evidence>
<dbReference type="Proteomes" id="UP000549394">
    <property type="component" value="Unassembled WGS sequence"/>
</dbReference>
<dbReference type="CDD" id="cd06352">
    <property type="entry name" value="PBP1_NPR_GC-like"/>
    <property type="match status" value="1"/>
</dbReference>
<dbReference type="SUPFAM" id="SSF56112">
    <property type="entry name" value="Protein kinase-like (PK-like)"/>
    <property type="match status" value="1"/>
</dbReference>
<comment type="catalytic activity">
    <reaction evidence="14">
        <text>GTP = 3',5'-cyclic GMP + diphosphate</text>
        <dbReference type="Rhea" id="RHEA:13665"/>
        <dbReference type="ChEBI" id="CHEBI:33019"/>
        <dbReference type="ChEBI" id="CHEBI:37565"/>
        <dbReference type="ChEBI" id="CHEBI:57746"/>
        <dbReference type="EC" id="4.6.1.2"/>
    </reaction>
</comment>
<dbReference type="InterPro" id="IPR000719">
    <property type="entry name" value="Prot_kinase_dom"/>
</dbReference>
<dbReference type="GO" id="GO:0046872">
    <property type="term" value="F:metal ion binding"/>
    <property type="evidence" value="ECO:0007669"/>
    <property type="project" value="UniProtKB-KW"/>
</dbReference>
<keyword evidence="10" id="KW-0325">Glycoprotein</keyword>
<comment type="caution">
    <text evidence="22">The sequence shown here is derived from an EMBL/GenBank/DDBJ whole genome shotgun (WGS) entry which is preliminary data.</text>
</comment>
<evidence type="ECO:0000256" key="16">
    <source>
        <dbReference type="SAM" id="Coils"/>
    </source>
</evidence>
<evidence type="ECO:0000256" key="7">
    <source>
        <dbReference type="ARBA" id="ARBA00023134"/>
    </source>
</evidence>
<feature type="compositionally biased region" description="Acidic residues" evidence="17">
    <location>
        <begin position="555"/>
        <end position="567"/>
    </location>
</feature>